<keyword evidence="12 18" id="KW-1133">Transmembrane helix</keyword>
<evidence type="ECO:0000313" key="20">
    <source>
        <dbReference type="EMBL" id="APT41581.1"/>
    </source>
</evidence>
<feature type="transmembrane region" description="Helical" evidence="18">
    <location>
        <begin position="129"/>
        <end position="148"/>
    </location>
</feature>
<evidence type="ECO:0000256" key="11">
    <source>
        <dbReference type="ARBA" id="ARBA00022982"/>
    </source>
</evidence>
<evidence type="ECO:0000256" key="4">
    <source>
        <dbReference type="ARBA" id="ARBA00012944"/>
    </source>
</evidence>
<evidence type="ECO:0000256" key="18">
    <source>
        <dbReference type="RuleBase" id="RU003403"/>
    </source>
</evidence>
<evidence type="ECO:0000256" key="10">
    <source>
        <dbReference type="ARBA" id="ARBA00022967"/>
    </source>
</evidence>
<organism evidence="20">
    <name type="scientific">Psathyromyia aragaoi</name>
    <dbReference type="NCBI Taxonomy" id="1629516"/>
    <lineage>
        <taxon>Eukaryota</taxon>
        <taxon>Metazoa</taxon>
        <taxon>Ecdysozoa</taxon>
        <taxon>Arthropoda</taxon>
        <taxon>Hexapoda</taxon>
        <taxon>Insecta</taxon>
        <taxon>Pterygota</taxon>
        <taxon>Neoptera</taxon>
        <taxon>Endopterygota</taxon>
        <taxon>Diptera</taxon>
        <taxon>Nematocera</taxon>
        <taxon>Psychodoidea</taxon>
        <taxon>Psychodidae</taxon>
        <taxon>Psathyromyia</taxon>
        <taxon>aragaoi group</taxon>
    </lineage>
</organism>
<evidence type="ECO:0000256" key="1">
    <source>
        <dbReference type="ARBA" id="ARBA00003257"/>
    </source>
</evidence>
<dbReference type="PANTHER" id="PTHR46552">
    <property type="entry name" value="NADH-UBIQUINONE OXIDOREDUCTASE CHAIN 2"/>
    <property type="match status" value="1"/>
</dbReference>
<protein>
    <recommendedName>
        <fullName evidence="5 18">NADH-ubiquinone oxidoreductase chain 2</fullName>
        <ecNumber evidence="4 18">7.1.1.2</ecNumber>
    </recommendedName>
</protein>
<sequence>MLFNPSKILFFSTLILGIMITVSSNSWLGIWMGLEINLLSFIPLMMDELNFYSSEAALKYFLTQAMASSILLFSIILFLSFNNLNFSLWNFSITSNLMLINSTILIKIGAAPFHFWFPSVMNCLSWFNNWILMTIQKIAPFILLFYSFNYYLNFFSLFLSMIFSTIGGLSQTSIRKIMAYSSINHMSWMIASMYFSKTLWMNYYLFYIFLTSSIVMLFNLFNIFYLNQLYLYFNNYIIMKFFNFILLLSLGGLPPFIGFFPKWLVIQYLMFNQFYFTCLIMVIFTLFTLYFYLQITYSAFMINTWNFKWNFFKFKYIKFNYLFMFMTFMTIFSLILISIFFN</sequence>
<feature type="transmembrane region" description="Helical" evidence="18">
    <location>
        <begin position="154"/>
        <end position="170"/>
    </location>
</feature>
<evidence type="ECO:0000259" key="19">
    <source>
        <dbReference type="Pfam" id="PF00361"/>
    </source>
</evidence>
<dbReference type="Pfam" id="PF00361">
    <property type="entry name" value="Proton_antipo_M"/>
    <property type="match status" value="1"/>
</dbReference>
<feature type="domain" description="NADH:quinone oxidoreductase/Mrp antiporter transmembrane" evidence="19">
    <location>
        <begin position="24"/>
        <end position="288"/>
    </location>
</feature>
<feature type="transmembrane region" description="Helical" evidence="18">
    <location>
        <begin position="273"/>
        <end position="300"/>
    </location>
</feature>
<dbReference type="GO" id="GO:0005743">
    <property type="term" value="C:mitochondrial inner membrane"/>
    <property type="evidence" value="ECO:0007669"/>
    <property type="project" value="UniProtKB-SubCell"/>
</dbReference>
<feature type="transmembrane region" description="Helical" evidence="18">
    <location>
        <begin position="201"/>
        <end position="225"/>
    </location>
</feature>
<keyword evidence="6" id="KW-0813">Transport</keyword>
<dbReference type="InterPro" id="IPR001750">
    <property type="entry name" value="ND/Mrp_TM"/>
</dbReference>
<feature type="transmembrane region" description="Helical" evidence="18">
    <location>
        <begin position="93"/>
        <end position="117"/>
    </location>
</feature>
<keyword evidence="10 18" id="KW-1278">Translocase</keyword>
<keyword evidence="14 18" id="KW-0830">Ubiquinone</keyword>
<reference evidence="20" key="1">
    <citation type="submission" date="2016-06" db="EMBL/GenBank/DDBJ databases">
        <title>Phylogenomics of neotropical sand flies (Diptera, Psychodidae): an assessment of the genome skimming approach.</title>
        <authorList>
            <person name="Kocher A."/>
            <person name="Verschuren P."/>
            <person name="Gantier J.-C."/>
            <person name="Jeziorski C."/>
            <person name="Girod R."/>
            <person name="Murienne J."/>
        </authorList>
    </citation>
    <scope>NUCLEOTIDE SEQUENCE</scope>
</reference>
<feature type="transmembrane region" description="Helical" evidence="18">
    <location>
        <begin position="58"/>
        <end position="81"/>
    </location>
</feature>
<comment type="catalytic activity">
    <reaction evidence="17 18">
        <text>a ubiquinone + NADH + 5 H(+)(in) = a ubiquinol + NAD(+) + 4 H(+)(out)</text>
        <dbReference type="Rhea" id="RHEA:29091"/>
        <dbReference type="Rhea" id="RHEA-COMP:9565"/>
        <dbReference type="Rhea" id="RHEA-COMP:9566"/>
        <dbReference type="ChEBI" id="CHEBI:15378"/>
        <dbReference type="ChEBI" id="CHEBI:16389"/>
        <dbReference type="ChEBI" id="CHEBI:17976"/>
        <dbReference type="ChEBI" id="CHEBI:57540"/>
        <dbReference type="ChEBI" id="CHEBI:57945"/>
        <dbReference type="EC" id="7.1.1.2"/>
    </reaction>
</comment>
<keyword evidence="11 18" id="KW-0249">Electron transport</keyword>
<comment type="similarity">
    <text evidence="3 18">Belongs to the complex I subunit 2 family.</text>
</comment>
<evidence type="ECO:0000256" key="2">
    <source>
        <dbReference type="ARBA" id="ARBA00004448"/>
    </source>
</evidence>
<evidence type="ECO:0000256" key="5">
    <source>
        <dbReference type="ARBA" id="ARBA00021008"/>
    </source>
</evidence>
<evidence type="ECO:0000256" key="3">
    <source>
        <dbReference type="ARBA" id="ARBA00007012"/>
    </source>
</evidence>
<keyword evidence="7 18" id="KW-0679">Respiratory chain</keyword>
<feature type="transmembrane region" description="Helical" evidence="18">
    <location>
        <begin position="7"/>
        <end position="22"/>
    </location>
</feature>
<feature type="transmembrane region" description="Helical" evidence="18">
    <location>
        <begin position="321"/>
        <end position="341"/>
    </location>
</feature>
<dbReference type="GO" id="GO:0008137">
    <property type="term" value="F:NADH dehydrogenase (ubiquinone) activity"/>
    <property type="evidence" value="ECO:0007669"/>
    <property type="project" value="UniProtKB-EC"/>
</dbReference>
<gene>
    <name evidence="20" type="primary">ND2</name>
</gene>
<feature type="transmembrane region" description="Helical" evidence="18">
    <location>
        <begin position="237"/>
        <end position="261"/>
    </location>
</feature>
<dbReference type="GO" id="GO:0006120">
    <property type="term" value="P:mitochondrial electron transport, NADH to ubiquinone"/>
    <property type="evidence" value="ECO:0007669"/>
    <property type="project" value="InterPro"/>
</dbReference>
<keyword evidence="8 18" id="KW-0812">Transmembrane</keyword>
<evidence type="ECO:0000256" key="7">
    <source>
        <dbReference type="ARBA" id="ARBA00022660"/>
    </source>
</evidence>
<comment type="subcellular location">
    <subcellularLocation>
        <location evidence="2 18">Mitochondrion inner membrane</location>
        <topology evidence="2 18">Multi-pass membrane protein</topology>
    </subcellularLocation>
</comment>
<comment type="function">
    <text evidence="1">Core subunit of the mitochondrial membrane respiratory chain NADH dehydrogenase (Complex I) that is believed to belong to the minimal assembly required for catalysis. Complex I functions in the transfer of electrons from NADH to the respiratory chain. The immediate electron acceptor for the enzyme is believed to be ubiquinone.</text>
</comment>
<dbReference type="EC" id="7.1.1.2" evidence="4 18"/>
<evidence type="ECO:0000256" key="8">
    <source>
        <dbReference type="ARBA" id="ARBA00022692"/>
    </source>
</evidence>
<evidence type="ECO:0000256" key="17">
    <source>
        <dbReference type="ARBA" id="ARBA00049551"/>
    </source>
</evidence>
<evidence type="ECO:0000256" key="13">
    <source>
        <dbReference type="ARBA" id="ARBA00023027"/>
    </source>
</evidence>
<dbReference type="EMBL" id="KX356042">
    <property type="protein sequence ID" value="APT41581.1"/>
    <property type="molecule type" value="Genomic_DNA"/>
</dbReference>
<keyword evidence="13 18" id="KW-0520">NAD</keyword>
<name>A0A343AWM5_9DIPT</name>
<evidence type="ECO:0000256" key="14">
    <source>
        <dbReference type="ARBA" id="ARBA00023075"/>
    </source>
</evidence>
<proteinExistence type="inferred from homology"/>
<evidence type="ECO:0000256" key="16">
    <source>
        <dbReference type="ARBA" id="ARBA00023136"/>
    </source>
</evidence>
<dbReference type="PANTHER" id="PTHR46552:SF1">
    <property type="entry name" value="NADH-UBIQUINONE OXIDOREDUCTASE CHAIN 2"/>
    <property type="match status" value="1"/>
</dbReference>
<evidence type="ECO:0000256" key="6">
    <source>
        <dbReference type="ARBA" id="ARBA00022448"/>
    </source>
</evidence>
<evidence type="ECO:0000256" key="9">
    <source>
        <dbReference type="ARBA" id="ARBA00022792"/>
    </source>
</evidence>
<accession>A0A343AWM5</accession>
<dbReference type="AlphaFoldDB" id="A0A343AWM5"/>
<geneLocation type="mitochondrion" evidence="20"/>
<dbReference type="InterPro" id="IPR003917">
    <property type="entry name" value="NADH_UbQ_OxRdtase_chain2"/>
</dbReference>
<keyword evidence="15 18" id="KW-0496">Mitochondrion</keyword>
<evidence type="ECO:0000256" key="15">
    <source>
        <dbReference type="ARBA" id="ARBA00023128"/>
    </source>
</evidence>
<evidence type="ECO:0000256" key="12">
    <source>
        <dbReference type="ARBA" id="ARBA00022989"/>
    </source>
</evidence>
<dbReference type="PRINTS" id="PR01436">
    <property type="entry name" value="NADHDHGNASE2"/>
</dbReference>
<comment type="function">
    <text evidence="18">Core subunit of the mitochondrial membrane respiratory chain NADH dehydrogenase (Complex I) which catalyzes electron transfer from NADH through the respiratory chain, using ubiquinone as an electron acceptor. Essential for the catalytic activity and assembly of complex I.</text>
</comment>
<keyword evidence="9 18" id="KW-0999">Mitochondrion inner membrane</keyword>
<dbReference type="InterPro" id="IPR050175">
    <property type="entry name" value="Complex_I_Subunit_2"/>
</dbReference>
<keyword evidence="16 18" id="KW-0472">Membrane</keyword>